<dbReference type="InterPro" id="IPR036412">
    <property type="entry name" value="HAD-like_sf"/>
</dbReference>
<dbReference type="GO" id="GO:0044281">
    <property type="term" value="P:small molecule metabolic process"/>
    <property type="evidence" value="ECO:0007669"/>
    <property type="project" value="UniProtKB-ARBA"/>
</dbReference>
<dbReference type="InterPro" id="IPR006549">
    <property type="entry name" value="HAD-SF_hydro_IIIA"/>
</dbReference>
<comment type="caution">
    <text evidence="5">The sequence shown here is derived from an EMBL/GenBank/DDBJ whole genome shotgun (WGS) entry which is preliminary data.</text>
</comment>
<dbReference type="Proteomes" id="UP000035444">
    <property type="component" value="Unassembled WGS sequence"/>
</dbReference>
<keyword evidence="6" id="KW-1185">Reference proteome</keyword>
<sequence>MKNAVIFDLDETLFDRTGSLRLFLTDQFGRLYPDIFQALETTIIRFLELDNRGRRPKDEVYTTLLAELGLNDAGLIAELFDHYEQNAWRFAYGFDGMTKTLNEIRALGWKIGIVSNGQTHIQMRSLFALNLDRLVDTYLISETVGLRKPDPQIFELAALKLSVLPSDCVFVGDAPEADIIGAQRAGMKTVWFPNGAHWPKDLATKPDATIHSLMKLTGVLRELNGLR</sequence>
<keyword evidence="4" id="KW-0460">Magnesium</keyword>
<dbReference type="InterPro" id="IPR051400">
    <property type="entry name" value="HAD-like_hydrolase"/>
</dbReference>
<evidence type="ECO:0000256" key="3">
    <source>
        <dbReference type="ARBA" id="ARBA00022801"/>
    </source>
</evidence>
<name>A0A0H2MYA7_9PROT</name>
<dbReference type="PANTHER" id="PTHR46470:SF2">
    <property type="entry name" value="GLYCERALDEHYDE 3-PHOSPHATE PHOSPHATASE"/>
    <property type="match status" value="1"/>
</dbReference>
<evidence type="ECO:0000256" key="1">
    <source>
        <dbReference type="ARBA" id="ARBA00001946"/>
    </source>
</evidence>
<dbReference type="SFLD" id="SFLDG01129">
    <property type="entry name" value="C1.5:_HAD__Beta-PGM__Phosphata"/>
    <property type="match status" value="1"/>
</dbReference>
<evidence type="ECO:0000256" key="2">
    <source>
        <dbReference type="ARBA" id="ARBA00022723"/>
    </source>
</evidence>
<accession>A0A0H2MYA7</accession>
<dbReference type="Gene3D" id="3.40.50.1000">
    <property type="entry name" value="HAD superfamily/HAD-like"/>
    <property type="match status" value="1"/>
</dbReference>
<dbReference type="OrthoDB" id="9809962at2"/>
<proteinExistence type="predicted"/>
<evidence type="ECO:0000313" key="6">
    <source>
        <dbReference type="Proteomes" id="UP000035444"/>
    </source>
</evidence>
<organism evidence="5 6">
    <name type="scientific">Kiloniella spongiae</name>
    <dbReference type="NCBI Taxonomy" id="1489064"/>
    <lineage>
        <taxon>Bacteria</taxon>
        <taxon>Pseudomonadati</taxon>
        <taxon>Pseudomonadota</taxon>
        <taxon>Alphaproteobacteria</taxon>
        <taxon>Rhodospirillales</taxon>
        <taxon>Kiloniellaceae</taxon>
        <taxon>Kiloniella</taxon>
    </lineage>
</organism>
<dbReference type="Gene3D" id="1.10.150.520">
    <property type="match status" value="1"/>
</dbReference>
<dbReference type="PANTHER" id="PTHR46470">
    <property type="entry name" value="N-ACYLNEURAMINATE-9-PHOSPHATASE"/>
    <property type="match status" value="1"/>
</dbReference>
<dbReference type="AlphaFoldDB" id="A0A0H2MYA7"/>
<reference evidence="5 6" key="1">
    <citation type="submission" date="2015-03" db="EMBL/GenBank/DDBJ databases">
        <title>Genome Sequence of Kiloniella spongiae MEBiC09566, isolated from a marine sponge.</title>
        <authorList>
            <person name="Shao Z."/>
            <person name="Wang L."/>
            <person name="Li X."/>
        </authorList>
    </citation>
    <scope>NUCLEOTIDE SEQUENCE [LARGE SCALE GENOMIC DNA]</scope>
    <source>
        <strain evidence="5 6">MEBiC09566</strain>
    </source>
</reference>
<evidence type="ECO:0008006" key="7">
    <source>
        <dbReference type="Google" id="ProtNLM"/>
    </source>
</evidence>
<dbReference type="NCBIfam" id="TIGR01662">
    <property type="entry name" value="HAD-SF-IIIA"/>
    <property type="match status" value="1"/>
</dbReference>
<dbReference type="RefSeq" id="WP_047763040.1">
    <property type="nucleotide sequence ID" value="NZ_LAQL01000003.1"/>
</dbReference>
<dbReference type="InterPro" id="IPR041492">
    <property type="entry name" value="HAD_2"/>
</dbReference>
<dbReference type="InterPro" id="IPR006439">
    <property type="entry name" value="HAD-SF_hydro_IA"/>
</dbReference>
<dbReference type="GO" id="GO:0046872">
    <property type="term" value="F:metal ion binding"/>
    <property type="evidence" value="ECO:0007669"/>
    <property type="project" value="UniProtKB-KW"/>
</dbReference>
<dbReference type="STRING" id="1489064.WH96_05130"/>
<evidence type="ECO:0000256" key="4">
    <source>
        <dbReference type="ARBA" id="ARBA00022842"/>
    </source>
</evidence>
<dbReference type="NCBIfam" id="TIGR01549">
    <property type="entry name" value="HAD-SF-IA-v1"/>
    <property type="match status" value="1"/>
</dbReference>
<dbReference type="EMBL" id="LAQL01000003">
    <property type="protein sequence ID" value="KLN61705.1"/>
    <property type="molecule type" value="Genomic_DNA"/>
</dbReference>
<dbReference type="Pfam" id="PF13419">
    <property type="entry name" value="HAD_2"/>
    <property type="match status" value="1"/>
</dbReference>
<dbReference type="SUPFAM" id="SSF56784">
    <property type="entry name" value="HAD-like"/>
    <property type="match status" value="1"/>
</dbReference>
<comment type="cofactor">
    <cofactor evidence="1">
        <name>Mg(2+)</name>
        <dbReference type="ChEBI" id="CHEBI:18420"/>
    </cofactor>
</comment>
<gene>
    <name evidence="5" type="ORF">WH96_05130</name>
</gene>
<evidence type="ECO:0000313" key="5">
    <source>
        <dbReference type="EMBL" id="KLN61705.1"/>
    </source>
</evidence>
<dbReference type="GO" id="GO:0016791">
    <property type="term" value="F:phosphatase activity"/>
    <property type="evidence" value="ECO:0007669"/>
    <property type="project" value="TreeGrafter"/>
</dbReference>
<protein>
    <recommendedName>
        <fullName evidence="7">HAD family hydrolase</fullName>
    </recommendedName>
</protein>
<dbReference type="PRINTS" id="PR00413">
    <property type="entry name" value="HADHALOGNASE"/>
</dbReference>
<keyword evidence="2" id="KW-0479">Metal-binding</keyword>
<dbReference type="NCBIfam" id="TIGR01509">
    <property type="entry name" value="HAD-SF-IA-v3"/>
    <property type="match status" value="1"/>
</dbReference>
<keyword evidence="3" id="KW-0378">Hydrolase</keyword>
<dbReference type="SFLD" id="SFLDS00003">
    <property type="entry name" value="Haloacid_Dehalogenase"/>
    <property type="match status" value="1"/>
</dbReference>
<dbReference type="InterPro" id="IPR023214">
    <property type="entry name" value="HAD_sf"/>
</dbReference>